<dbReference type="EMBL" id="WHNX01000073">
    <property type="protein sequence ID" value="MPW27368.1"/>
    <property type="molecule type" value="Genomic_DNA"/>
</dbReference>
<organism evidence="4 5">
    <name type="scientific">Alkalibaculum sporogenes</name>
    <dbReference type="NCBI Taxonomy" id="2655001"/>
    <lineage>
        <taxon>Bacteria</taxon>
        <taxon>Bacillati</taxon>
        <taxon>Bacillota</taxon>
        <taxon>Clostridia</taxon>
        <taxon>Eubacteriales</taxon>
        <taxon>Eubacteriaceae</taxon>
        <taxon>Alkalibaculum</taxon>
    </lineage>
</organism>
<dbReference type="GO" id="GO:0006260">
    <property type="term" value="P:DNA replication"/>
    <property type="evidence" value="ECO:0007669"/>
    <property type="project" value="TreeGrafter"/>
</dbReference>
<keyword evidence="5" id="KW-1185">Reference proteome</keyword>
<dbReference type="Proteomes" id="UP000440004">
    <property type="component" value="Unassembled WGS sequence"/>
</dbReference>
<dbReference type="SUPFAM" id="SSF52540">
    <property type="entry name" value="P-loop containing nucleoside triphosphate hydrolases"/>
    <property type="match status" value="1"/>
</dbReference>
<name>A0A6A7KCW5_9FIRM</name>
<dbReference type="NCBIfam" id="NF038214">
    <property type="entry name" value="IS21_help_AAA"/>
    <property type="match status" value="1"/>
</dbReference>
<comment type="caution">
    <text evidence="4">The sequence shown here is derived from an EMBL/GenBank/DDBJ whole genome shotgun (WGS) entry which is preliminary data.</text>
</comment>
<dbReference type="Pfam" id="PF01695">
    <property type="entry name" value="IstB_IS21"/>
    <property type="match status" value="1"/>
</dbReference>
<proteinExistence type="predicted"/>
<keyword evidence="2 4" id="KW-0067">ATP-binding</keyword>
<protein>
    <submittedName>
        <fullName evidence="4">ATP-binding protein</fullName>
    </submittedName>
</protein>
<keyword evidence="1" id="KW-0547">Nucleotide-binding</keyword>
<dbReference type="InterPro" id="IPR027417">
    <property type="entry name" value="P-loop_NTPase"/>
</dbReference>
<dbReference type="PIRSF" id="PIRSF003073">
    <property type="entry name" value="DNAC_TnpB_IstB"/>
    <property type="match status" value="1"/>
</dbReference>
<accession>A0A6A7KCW5</accession>
<evidence type="ECO:0000259" key="3">
    <source>
        <dbReference type="Pfam" id="PF01695"/>
    </source>
</evidence>
<dbReference type="PANTHER" id="PTHR30050:SF4">
    <property type="entry name" value="ATP-BINDING PROTEIN RV3427C IN INSERTION SEQUENCE-RELATED"/>
    <property type="match status" value="1"/>
</dbReference>
<dbReference type="Gene3D" id="3.40.50.300">
    <property type="entry name" value="P-loop containing nucleotide triphosphate hydrolases"/>
    <property type="match status" value="1"/>
</dbReference>
<reference evidence="4 5" key="1">
    <citation type="submission" date="2019-10" db="EMBL/GenBank/DDBJ databases">
        <title>Alkalibaculum tamaniensis sp.nov., a new alkaliphilic acetogen, isolated on methoxylated aromatics from a mud volcano.</title>
        <authorList>
            <person name="Khomyakova M.A."/>
            <person name="Merkel A.Y."/>
            <person name="Bonch-Osmolovskaya E.A."/>
            <person name="Slobodkin A.I."/>
        </authorList>
    </citation>
    <scope>NUCLEOTIDE SEQUENCE [LARGE SCALE GENOMIC DNA]</scope>
    <source>
        <strain evidence="4 5">M08DMB</strain>
    </source>
</reference>
<dbReference type="AlphaFoldDB" id="A0A6A7KCW5"/>
<dbReference type="InterPro" id="IPR002611">
    <property type="entry name" value="IstB_ATP-bd"/>
</dbReference>
<evidence type="ECO:0000313" key="5">
    <source>
        <dbReference type="Proteomes" id="UP000440004"/>
    </source>
</evidence>
<dbReference type="InterPro" id="IPR028350">
    <property type="entry name" value="DNAC/IstB-like"/>
</dbReference>
<feature type="domain" description="IstB-like ATP-binding" evidence="3">
    <location>
        <begin position="9"/>
        <end position="238"/>
    </location>
</feature>
<evidence type="ECO:0000313" key="4">
    <source>
        <dbReference type="EMBL" id="MPW27368.1"/>
    </source>
</evidence>
<sequence>MKMKISDMAYELKLPNIKLNYQMLLDEANHTKMSHEEFLINMLENEVLLRRENGVKSRLRAARFPYKKYIEDFNTENYNPDLIHEFQELSSLKFIGDRENIILIGSPGSGKTHYSIGLGIKACMNGLSVLFISVPNLMIELKEAMSLNQLNSYKKKFEKYDLVILDELGYVSFDKSGCEILFNLLSNRNDKGSIIITTNLAFDRWEEIFIDPMLTGAMVDRLAYKAHIMDISRETSHRYEETVAWINGKK</sequence>
<gene>
    <name evidence="4" type="ORF">GC105_16560</name>
</gene>
<dbReference type="PANTHER" id="PTHR30050">
    <property type="entry name" value="CHROMOSOMAL REPLICATION INITIATOR PROTEIN DNAA"/>
    <property type="match status" value="1"/>
</dbReference>
<dbReference type="GO" id="GO:0005524">
    <property type="term" value="F:ATP binding"/>
    <property type="evidence" value="ECO:0007669"/>
    <property type="project" value="UniProtKB-KW"/>
</dbReference>
<dbReference type="InterPro" id="IPR047661">
    <property type="entry name" value="IstB"/>
</dbReference>
<evidence type="ECO:0000256" key="1">
    <source>
        <dbReference type="ARBA" id="ARBA00022741"/>
    </source>
</evidence>
<evidence type="ECO:0000256" key="2">
    <source>
        <dbReference type="ARBA" id="ARBA00022840"/>
    </source>
</evidence>
<dbReference type="CDD" id="cd00009">
    <property type="entry name" value="AAA"/>
    <property type="match status" value="1"/>
</dbReference>